<evidence type="ECO:0000313" key="1">
    <source>
        <dbReference type="EMBL" id="PST82664.1"/>
    </source>
</evidence>
<keyword evidence="2" id="KW-1185">Reference proteome</keyword>
<evidence type="ECO:0000313" key="2">
    <source>
        <dbReference type="Proteomes" id="UP000240912"/>
    </source>
</evidence>
<accession>A0A2T3HJP8</accession>
<gene>
    <name evidence="1" type="ORF">C7T94_08360</name>
</gene>
<dbReference type="EMBL" id="PYLS01000005">
    <property type="protein sequence ID" value="PST82664.1"/>
    <property type="molecule type" value="Genomic_DNA"/>
</dbReference>
<dbReference type="Proteomes" id="UP000240912">
    <property type="component" value="Unassembled WGS sequence"/>
</dbReference>
<protein>
    <submittedName>
        <fullName evidence="1">Uncharacterized protein</fullName>
    </submittedName>
</protein>
<name>A0A2T3HJP8_9SPHI</name>
<comment type="caution">
    <text evidence="1">The sequence shown here is derived from an EMBL/GenBank/DDBJ whole genome shotgun (WGS) entry which is preliminary data.</text>
</comment>
<dbReference type="AlphaFoldDB" id="A0A2T3HJP8"/>
<proteinExistence type="predicted"/>
<organism evidence="1 2">
    <name type="scientific">Pedobacter yulinensis</name>
    <dbReference type="NCBI Taxonomy" id="2126353"/>
    <lineage>
        <taxon>Bacteria</taxon>
        <taxon>Pseudomonadati</taxon>
        <taxon>Bacteroidota</taxon>
        <taxon>Sphingobacteriia</taxon>
        <taxon>Sphingobacteriales</taxon>
        <taxon>Sphingobacteriaceae</taxon>
        <taxon>Pedobacter</taxon>
    </lineage>
</organism>
<reference evidence="1 2" key="1">
    <citation type="submission" date="2018-03" db="EMBL/GenBank/DDBJ databases">
        <authorList>
            <person name="Keele B.F."/>
        </authorList>
    </citation>
    <scope>NUCLEOTIDE SEQUENCE [LARGE SCALE GENOMIC DNA]</scope>
    <source>
        <strain evidence="1 2">YL28-9</strain>
    </source>
</reference>
<sequence>MKKSYNLNLKKMKNSNKLFDKQIELKSSQISGGRADDTTTYKNTQNTYVDDHGCTVIYQTVQTDQKKLLEECWFTNCP</sequence>